<protein>
    <submittedName>
        <fullName evidence="2">Uncharacterized protein</fullName>
    </submittedName>
</protein>
<evidence type="ECO:0000313" key="2">
    <source>
        <dbReference type="EMBL" id="GAL08869.1"/>
    </source>
</evidence>
<gene>
    <name evidence="2" type="ORF">JCM19237_6891</name>
</gene>
<dbReference type="Pfam" id="PF04247">
    <property type="entry name" value="SirB"/>
    <property type="match status" value="1"/>
</dbReference>
<keyword evidence="1" id="KW-0812">Transmembrane</keyword>
<name>A0A090R424_9GAMM</name>
<keyword evidence="1" id="KW-1133">Transmembrane helix</keyword>
<feature type="transmembrane region" description="Helical" evidence="1">
    <location>
        <begin position="12"/>
        <end position="31"/>
    </location>
</feature>
<accession>A0A090R424</accession>
<dbReference type="AlphaFoldDB" id="A0A090R424"/>
<organism evidence="2 3">
    <name type="scientific">Photobacterium aphoticum</name>
    <dbReference type="NCBI Taxonomy" id="754436"/>
    <lineage>
        <taxon>Bacteria</taxon>
        <taxon>Pseudomonadati</taxon>
        <taxon>Pseudomonadota</taxon>
        <taxon>Gammaproteobacteria</taxon>
        <taxon>Vibrionales</taxon>
        <taxon>Vibrionaceae</taxon>
        <taxon>Photobacterium</taxon>
    </lineage>
</organism>
<dbReference type="Proteomes" id="UP000029227">
    <property type="component" value="Unassembled WGS sequence"/>
</dbReference>
<comment type="caution">
    <text evidence="2">The sequence shown here is derived from an EMBL/GenBank/DDBJ whole genome shotgun (WGS) entry which is preliminary data.</text>
</comment>
<evidence type="ECO:0000313" key="3">
    <source>
        <dbReference type="Proteomes" id="UP000029227"/>
    </source>
</evidence>
<sequence>MNMYFAMKHLHLVAIALSVLLFVVRYILMMANSPLNDKSF</sequence>
<dbReference type="EMBL" id="BBMN01000035">
    <property type="protein sequence ID" value="GAL08869.1"/>
    <property type="molecule type" value="Genomic_DNA"/>
</dbReference>
<reference evidence="2 3" key="1">
    <citation type="journal article" date="2014" name="Genome Announc.">
        <title>Draft Genome Sequences of Two Vibrionaceae Species, Vibrio ponticus C121 and Photobacterium aphoticum C119, Isolated as Coral Reef Microbiota.</title>
        <authorList>
            <person name="Al-saari N."/>
            <person name="Meirelles P.M."/>
            <person name="Mino S."/>
            <person name="Suda W."/>
            <person name="Oshima K."/>
            <person name="Hattori M."/>
            <person name="Ohkuma M."/>
            <person name="Thompson F.L."/>
            <person name="Gomez-Gil B."/>
            <person name="Sawabe T."/>
            <person name="Sawabe T."/>
        </authorList>
    </citation>
    <scope>NUCLEOTIDE SEQUENCE [LARGE SCALE GENOMIC DNA]</scope>
    <source>
        <strain evidence="2 3">JCM 19237</strain>
    </source>
</reference>
<evidence type="ECO:0000256" key="1">
    <source>
        <dbReference type="SAM" id="Phobius"/>
    </source>
</evidence>
<keyword evidence="1" id="KW-0472">Membrane</keyword>
<dbReference type="InterPro" id="IPR007360">
    <property type="entry name" value="SirB"/>
</dbReference>
<proteinExistence type="predicted"/>